<dbReference type="InterPro" id="IPR015421">
    <property type="entry name" value="PyrdxlP-dep_Trfase_major"/>
</dbReference>
<dbReference type="InterPro" id="IPR015422">
    <property type="entry name" value="PyrdxlP-dep_Trfase_small"/>
</dbReference>
<dbReference type="InterPro" id="IPR000653">
    <property type="entry name" value="DegT/StrS_aminotransferase"/>
</dbReference>
<dbReference type="Proteomes" id="UP000730739">
    <property type="component" value="Unassembled WGS sequence"/>
</dbReference>
<dbReference type="Pfam" id="PF01041">
    <property type="entry name" value="DegT_DnrJ_EryC1"/>
    <property type="match status" value="1"/>
</dbReference>
<dbReference type="Gene3D" id="3.90.1150.10">
    <property type="entry name" value="Aspartate Aminotransferase, domain 1"/>
    <property type="match status" value="1"/>
</dbReference>
<dbReference type="PIRSF" id="PIRSF000390">
    <property type="entry name" value="PLP_StrS"/>
    <property type="match status" value="1"/>
</dbReference>
<evidence type="ECO:0000313" key="2">
    <source>
        <dbReference type="EMBL" id="MBP2234864.1"/>
    </source>
</evidence>
<keyword evidence="3" id="KW-1185">Reference proteome</keyword>
<accession>A0ABS4QW56</accession>
<dbReference type="Gene3D" id="3.40.640.10">
    <property type="entry name" value="Type I PLP-dependent aspartate aminotransferase-like (Major domain)"/>
    <property type="match status" value="1"/>
</dbReference>
<dbReference type="PANTHER" id="PTHR30244">
    <property type="entry name" value="TRANSAMINASE"/>
    <property type="match status" value="1"/>
</dbReference>
<evidence type="ECO:0000313" key="3">
    <source>
        <dbReference type="Proteomes" id="UP000730739"/>
    </source>
</evidence>
<dbReference type="CDD" id="cd00616">
    <property type="entry name" value="AHBA_syn"/>
    <property type="match status" value="1"/>
</dbReference>
<gene>
    <name evidence="2" type="ORF">J2Z31_001356</name>
</gene>
<sequence>MPEQLAFNDLGAQRRRLGRAVDEAIRGVLDHGMYVMGPEVAELERDLSEFCGVKHAISCGNGTDALSLVLLAQNVKAGDAVLCPSFTFAATAEAIAGLGATPVFVDVAEDSFNLDATSLVSSISMLKRSGTKPVGIIAVDLFGQPADYNHIEEIASREGLWLVCDAAQAFGASYKGRPIGSIGLATTTSFFPAKPLGCYGDGGAVFTNDEELADTILSLRMHGRGTDNGDHVRIGMNSRLDTIQAAVLIEKLKIFPDELVARNRIAKRYNEQLGDSAVVPSIGEGATSVWAQYTLRLPRCDRGAFQASLAAADVPTAVYYRTPMHQQAAYRHFPTAPNGLPASNRLAAAVVSLPMHAYLSEEVQDRITAAVRSALAPCHRPKR</sequence>
<organism evidence="2 3">
    <name type="scientific">Sinorhizobium kostiense</name>
    <dbReference type="NCBI Taxonomy" id="76747"/>
    <lineage>
        <taxon>Bacteria</taxon>
        <taxon>Pseudomonadati</taxon>
        <taxon>Pseudomonadota</taxon>
        <taxon>Alphaproteobacteria</taxon>
        <taxon>Hyphomicrobiales</taxon>
        <taxon>Rhizobiaceae</taxon>
        <taxon>Sinorhizobium/Ensifer group</taxon>
        <taxon>Sinorhizobium</taxon>
    </lineage>
</organism>
<dbReference type="EMBL" id="JAGILA010000002">
    <property type="protein sequence ID" value="MBP2234864.1"/>
    <property type="molecule type" value="Genomic_DNA"/>
</dbReference>
<evidence type="ECO:0000256" key="1">
    <source>
        <dbReference type="RuleBase" id="RU004508"/>
    </source>
</evidence>
<reference evidence="2 3" key="1">
    <citation type="submission" date="2021-03" db="EMBL/GenBank/DDBJ databases">
        <title>Genomic Encyclopedia of Type Strains, Phase IV (KMG-IV): sequencing the most valuable type-strain genomes for metagenomic binning, comparative biology and taxonomic classification.</title>
        <authorList>
            <person name="Goeker M."/>
        </authorList>
    </citation>
    <scope>NUCLEOTIDE SEQUENCE [LARGE SCALE GENOMIC DNA]</scope>
    <source>
        <strain evidence="2 3">DSM 13372</strain>
    </source>
</reference>
<comment type="caution">
    <text evidence="2">The sequence shown here is derived from an EMBL/GenBank/DDBJ whole genome shotgun (WGS) entry which is preliminary data.</text>
</comment>
<name>A0ABS4QW56_9HYPH</name>
<dbReference type="InterPro" id="IPR015424">
    <property type="entry name" value="PyrdxlP-dep_Trfase"/>
</dbReference>
<comment type="similarity">
    <text evidence="1">Belongs to the DegT/DnrJ/EryC1 family.</text>
</comment>
<dbReference type="SUPFAM" id="SSF53383">
    <property type="entry name" value="PLP-dependent transferases"/>
    <property type="match status" value="1"/>
</dbReference>
<keyword evidence="1" id="KW-0663">Pyridoxal phosphate</keyword>
<proteinExistence type="inferred from homology"/>
<dbReference type="PANTHER" id="PTHR30244:SF42">
    <property type="entry name" value="UDP-2-ACETAMIDO-2-DEOXY-3-OXO-D-GLUCURONATE AMINOTRANSFERASE"/>
    <property type="match status" value="1"/>
</dbReference>
<protein>
    <submittedName>
        <fullName evidence="2">dTDP-4-amino-4,6-dideoxygalactose transaminase</fullName>
    </submittedName>
</protein>